<evidence type="ECO:0000313" key="2">
    <source>
        <dbReference type="Proteomes" id="UP000600565"/>
    </source>
</evidence>
<sequence>MEKNNVYVSVANLTCNLQPGSSYEFVLKMDPLKARVFTKLFSQMQELEASNAFRAHMPFIPYHLDRLNHDIDHRLKKVYALIHEFGDEEAKKFVEQLPYFNH</sequence>
<comment type="caution">
    <text evidence="1">The sequence shown here is derived from an EMBL/GenBank/DDBJ whole genome shotgun (WGS) entry which is preliminary data.</text>
</comment>
<accession>A0ABR8XRZ7</accession>
<proteinExistence type="predicted"/>
<protein>
    <submittedName>
        <fullName evidence="1">Transposase</fullName>
    </submittedName>
</protein>
<dbReference type="RefSeq" id="WP_191705221.1">
    <property type="nucleotide sequence ID" value="NZ_JACSPW010000021.1"/>
</dbReference>
<dbReference type="EMBL" id="JACSPW010000021">
    <property type="protein sequence ID" value="MBD8034730.1"/>
    <property type="molecule type" value="Genomic_DNA"/>
</dbReference>
<organism evidence="1 2">
    <name type="scientific">Solibacillus merdavium</name>
    <dbReference type="NCBI Taxonomy" id="2762218"/>
    <lineage>
        <taxon>Bacteria</taxon>
        <taxon>Bacillati</taxon>
        <taxon>Bacillota</taxon>
        <taxon>Bacilli</taxon>
        <taxon>Bacillales</taxon>
        <taxon>Caryophanaceae</taxon>
        <taxon>Solibacillus</taxon>
    </lineage>
</organism>
<gene>
    <name evidence="1" type="ORF">H9632_16810</name>
</gene>
<keyword evidence="2" id="KW-1185">Reference proteome</keyword>
<evidence type="ECO:0000313" key="1">
    <source>
        <dbReference type="EMBL" id="MBD8034730.1"/>
    </source>
</evidence>
<dbReference type="Proteomes" id="UP000600565">
    <property type="component" value="Unassembled WGS sequence"/>
</dbReference>
<name>A0ABR8XRZ7_9BACL</name>
<reference evidence="1 2" key="1">
    <citation type="submission" date="2020-08" db="EMBL/GenBank/DDBJ databases">
        <title>A Genomic Blueprint of the Chicken Gut Microbiome.</title>
        <authorList>
            <person name="Gilroy R."/>
            <person name="Ravi A."/>
            <person name="Getino M."/>
            <person name="Pursley I."/>
            <person name="Horton D.L."/>
            <person name="Alikhan N.-F."/>
            <person name="Baker D."/>
            <person name="Gharbi K."/>
            <person name="Hall N."/>
            <person name="Watson M."/>
            <person name="Adriaenssens E.M."/>
            <person name="Foster-Nyarko E."/>
            <person name="Jarju S."/>
            <person name="Secka A."/>
            <person name="Antonio M."/>
            <person name="Oren A."/>
            <person name="Chaudhuri R."/>
            <person name="La Ragione R.M."/>
            <person name="Hildebrand F."/>
            <person name="Pallen M.J."/>
        </authorList>
    </citation>
    <scope>NUCLEOTIDE SEQUENCE [LARGE SCALE GENOMIC DNA]</scope>
    <source>
        <strain evidence="1 2">Sa1YVA6</strain>
    </source>
</reference>